<dbReference type="FunCoup" id="A0A1S3IJW1">
    <property type="interactions" value="1500"/>
</dbReference>
<evidence type="ECO:0000256" key="1">
    <source>
        <dbReference type="ARBA" id="ARBA00022771"/>
    </source>
</evidence>
<dbReference type="InterPro" id="IPR058730">
    <property type="entry name" value="U-box_ZFPL1-like"/>
</dbReference>
<keyword evidence="7" id="KW-1185">Reference proteome</keyword>
<dbReference type="Pfam" id="PF25998">
    <property type="entry name" value="U-box_ZFPL1"/>
    <property type="match status" value="1"/>
</dbReference>
<dbReference type="GO" id="GO:0016020">
    <property type="term" value="C:membrane"/>
    <property type="evidence" value="ECO:0007669"/>
    <property type="project" value="UniProtKB-SubCell"/>
</dbReference>
<dbReference type="GO" id="GO:0008270">
    <property type="term" value="F:zinc ion binding"/>
    <property type="evidence" value="ECO:0007669"/>
    <property type="project" value="UniProtKB-KW"/>
</dbReference>
<gene>
    <name evidence="8" type="primary">LOC106164902</name>
</gene>
<evidence type="ECO:0000256" key="2">
    <source>
        <dbReference type="ARBA" id="ARBA00022833"/>
    </source>
</evidence>
<evidence type="ECO:0000256" key="5">
    <source>
        <dbReference type="SAM" id="Phobius"/>
    </source>
</evidence>
<feature type="compositionally biased region" description="Low complexity" evidence="4">
    <location>
        <begin position="189"/>
        <end position="201"/>
    </location>
</feature>
<dbReference type="RefSeq" id="XP_013398398.1">
    <property type="nucleotide sequence ID" value="XM_013542944.2"/>
</dbReference>
<dbReference type="SUPFAM" id="SSF57850">
    <property type="entry name" value="RING/U-box"/>
    <property type="match status" value="1"/>
</dbReference>
<dbReference type="InParanoid" id="A0A1S3IJW1"/>
<dbReference type="PANTHER" id="PTHR12981">
    <property type="entry name" value="ZINC FINGER PROTEIN-LIKE 1"/>
    <property type="match status" value="1"/>
</dbReference>
<dbReference type="PANTHER" id="PTHR12981:SF0">
    <property type="entry name" value="ZINC FINGER PROTEIN-LIKE 1"/>
    <property type="match status" value="1"/>
</dbReference>
<organism evidence="7 8">
    <name type="scientific">Lingula anatina</name>
    <name type="common">Brachiopod</name>
    <name type="synonym">Lingula unguis</name>
    <dbReference type="NCBI Taxonomy" id="7574"/>
    <lineage>
        <taxon>Eukaryota</taxon>
        <taxon>Metazoa</taxon>
        <taxon>Spiralia</taxon>
        <taxon>Lophotrochozoa</taxon>
        <taxon>Brachiopoda</taxon>
        <taxon>Linguliformea</taxon>
        <taxon>Lingulata</taxon>
        <taxon>Lingulida</taxon>
        <taxon>Linguloidea</taxon>
        <taxon>Lingulidae</taxon>
        <taxon>Lingula</taxon>
    </lineage>
</organism>
<dbReference type="Gene3D" id="3.30.40.10">
    <property type="entry name" value="Zinc/RING finger domain, C3HC4 (zinc finger)"/>
    <property type="match status" value="1"/>
</dbReference>
<protein>
    <submittedName>
        <fullName evidence="8">Zinc finger protein-like 1 homolog isoform X1</fullName>
    </submittedName>
</protein>
<keyword evidence="5" id="KW-0472">Membrane</keyword>
<keyword evidence="1 3" id="KW-0479">Metal-binding</keyword>
<evidence type="ECO:0000256" key="4">
    <source>
        <dbReference type="SAM" id="MobiDB-lite"/>
    </source>
</evidence>
<dbReference type="CDD" id="cd16487">
    <property type="entry name" value="mRING-H2-C3DHC3_ZFPL1"/>
    <property type="match status" value="1"/>
</dbReference>
<feature type="region of interest" description="Disordered" evidence="4">
    <location>
        <begin position="182"/>
        <end position="206"/>
    </location>
</feature>
<name>A0A1S3IJW1_LINAN</name>
<reference evidence="8" key="1">
    <citation type="submission" date="2025-08" db="UniProtKB">
        <authorList>
            <consortium name="RefSeq"/>
        </authorList>
    </citation>
    <scope>IDENTIFICATION</scope>
    <source>
        <tissue evidence="8">Gonads</tissue>
    </source>
</reference>
<feature type="domain" description="RING-type" evidence="6">
    <location>
        <begin position="88"/>
        <end position="139"/>
    </location>
</feature>
<feature type="region of interest" description="Disordered" evidence="4">
    <location>
        <begin position="246"/>
        <end position="271"/>
    </location>
</feature>
<feature type="transmembrane region" description="Helical" evidence="5">
    <location>
        <begin position="329"/>
        <end position="347"/>
    </location>
</feature>
<evidence type="ECO:0000313" key="8">
    <source>
        <dbReference type="RefSeq" id="XP_013398398.1"/>
    </source>
</evidence>
<accession>A0A1S3IJW1</accession>
<evidence type="ECO:0000256" key="3">
    <source>
        <dbReference type="PROSITE-ProRule" id="PRU00175"/>
    </source>
</evidence>
<dbReference type="AlphaFoldDB" id="A0A1S3IJW1"/>
<dbReference type="KEGG" id="lak:106164902"/>
<keyword evidence="2" id="KW-0862">Zinc</keyword>
<keyword evidence="5" id="KW-0812">Transmembrane</keyword>
<dbReference type="OrthoDB" id="1916590at2759"/>
<dbReference type="GO" id="GO:0005794">
    <property type="term" value="C:Golgi apparatus"/>
    <property type="evidence" value="ECO:0007669"/>
    <property type="project" value="TreeGrafter"/>
</dbReference>
<dbReference type="Proteomes" id="UP000085678">
    <property type="component" value="Unplaced"/>
</dbReference>
<sequence length="375" mass="41685">MLQVTLVSSSNLVWKTKVFFITLDRFSSWCIILWSILYPRQVGSGFEPNLSSTPPKSVLGSSGHVIRRECIVQSYLQWLQDSDYNPVCTLCQRSLADEDAGNCVRLLCYDVFHWSCLNAYAQQLPANTAPAGYQCPACKTGIFPANNIASPVADALRTLLSEVNWARAGLGLPLIEEPSLPPLPPPPVVSQSPEQSLPSQSNGISQSLPAQNHIQADGFIGQSYTAGHTSYPTPISSKVDTRQYQGHSAMPKPTMHSVVNVDDMPPYSREKANPRRLFEGTNDMDLLNMSKDHDEDKYKRRPALHWLSKWFKSREGKNRKDPSSTYKKFLVVLVIGLLGFITVILIFSKMGKAASDEDPFLDPMANPNIRVNEGE</sequence>
<evidence type="ECO:0000313" key="7">
    <source>
        <dbReference type="Proteomes" id="UP000085678"/>
    </source>
</evidence>
<dbReference type="InterPro" id="IPR001841">
    <property type="entry name" value="Znf_RING"/>
</dbReference>
<dbReference type="InterPro" id="IPR013083">
    <property type="entry name" value="Znf_RING/FYVE/PHD"/>
</dbReference>
<dbReference type="InterPro" id="IPR039043">
    <property type="entry name" value="ZFPL1"/>
</dbReference>
<evidence type="ECO:0000259" key="6">
    <source>
        <dbReference type="PROSITE" id="PS50089"/>
    </source>
</evidence>
<dbReference type="PROSITE" id="PS50089">
    <property type="entry name" value="ZF_RING_2"/>
    <property type="match status" value="1"/>
</dbReference>
<keyword evidence="1 3" id="KW-0863">Zinc-finger</keyword>
<dbReference type="STRING" id="7574.A0A1S3IJW1"/>
<keyword evidence="5" id="KW-1133">Transmembrane helix</keyword>
<proteinExistence type="predicted"/>
<dbReference type="GeneID" id="106164902"/>